<feature type="compositionally biased region" description="Basic and acidic residues" evidence="1">
    <location>
        <begin position="254"/>
        <end position="265"/>
    </location>
</feature>
<comment type="caution">
    <text evidence="2">The sequence shown here is derived from an EMBL/GenBank/DDBJ whole genome shotgun (WGS) entry which is preliminary data.</text>
</comment>
<sequence>MQRKTNLREPHGSFTQAWLEKAVHLEDGSIALSKMMKPTAGAPTHRTLDHHRPPTTITAAASCSITTDLLRRLPRNAFIHRVVLLPPPTLDIGERLRTSRLRFEEVKLYDPLYEEEGRRVEPYWALHRKGGGDLKEESIRASPYKRKREKERKSGDSNKRESMRRERESTMKLASKKTKGKREMTVLRPREQRRRRRGLVELDDAFQRDAFVSDKNCVVTLVGERWPPAGGSRLAVVSESEMVLRVEFEARSGGERTDEFERTVERSSACAGSAGGESPGGQTAVGSLADEKQGVHDL</sequence>
<feature type="region of interest" description="Disordered" evidence="1">
    <location>
        <begin position="254"/>
        <end position="298"/>
    </location>
</feature>
<evidence type="ECO:0000256" key="1">
    <source>
        <dbReference type="SAM" id="MobiDB-lite"/>
    </source>
</evidence>
<feature type="region of interest" description="Disordered" evidence="1">
    <location>
        <begin position="135"/>
        <end position="184"/>
    </location>
</feature>
<protein>
    <submittedName>
        <fullName evidence="2">Uncharacterized protein</fullName>
    </submittedName>
</protein>
<dbReference type="AlphaFoldDB" id="A0ABD0VLW1"/>
<dbReference type="Proteomes" id="UP001552299">
    <property type="component" value="Unassembled WGS sequence"/>
</dbReference>
<feature type="compositionally biased region" description="Basic and acidic residues" evidence="1">
    <location>
        <begin position="151"/>
        <end position="170"/>
    </location>
</feature>
<evidence type="ECO:0000313" key="2">
    <source>
        <dbReference type="EMBL" id="KAL0926132.1"/>
    </source>
</evidence>
<accession>A0ABD0VLW1</accession>
<feature type="compositionally biased region" description="Basic and acidic residues" evidence="1">
    <location>
        <begin position="289"/>
        <end position="298"/>
    </location>
</feature>
<reference evidence="2 3" key="1">
    <citation type="journal article" date="2024" name="Plant Biotechnol. J.">
        <title>Dendrobium thyrsiflorum genome and its molecular insights into genes involved in important horticultural traits.</title>
        <authorList>
            <person name="Chen B."/>
            <person name="Wang J.Y."/>
            <person name="Zheng P.J."/>
            <person name="Li K.L."/>
            <person name="Liang Y.M."/>
            <person name="Chen X.F."/>
            <person name="Zhang C."/>
            <person name="Zhao X."/>
            <person name="He X."/>
            <person name="Zhang G.Q."/>
            <person name="Liu Z.J."/>
            <person name="Xu Q."/>
        </authorList>
    </citation>
    <scope>NUCLEOTIDE SEQUENCE [LARGE SCALE GENOMIC DNA]</scope>
    <source>
        <strain evidence="2">GZMU011</strain>
    </source>
</reference>
<organism evidence="2 3">
    <name type="scientific">Dendrobium thyrsiflorum</name>
    <name type="common">Pinecone-like raceme dendrobium</name>
    <name type="synonym">Orchid</name>
    <dbReference type="NCBI Taxonomy" id="117978"/>
    <lineage>
        <taxon>Eukaryota</taxon>
        <taxon>Viridiplantae</taxon>
        <taxon>Streptophyta</taxon>
        <taxon>Embryophyta</taxon>
        <taxon>Tracheophyta</taxon>
        <taxon>Spermatophyta</taxon>
        <taxon>Magnoliopsida</taxon>
        <taxon>Liliopsida</taxon>
        <taxon>Asparagales</taxon>
        <taxon>Orchidaceae</taxon>
        <taxon>Epidendroideae</taxon>
        <taxon>Malaxideae</taxon>
        <taxon>Dendrobiinae</taxon>
        <taxon>Dendrobium</taxon>
    </lineage>
</organism>
<name>A0ABD0VLW1_DENTH</name>
<keyword evidence="3" id="KW-1185">Reference proteome</keyword>
<dbReference type="EMBL" id="JANQDX010000004">
    <property type="protein sequence ID" value="KAL0926132.1"/>
    <property type="molecule type" value="Genomic_DNA"/>
</dbReference>
<proteinExistence type="predicted"/>
<gene>
    <name evidence="2" type="ORF">M5K25_004526</name>
</gene>
<evidence type="ECO:0000313" key="3">
    <source>
        <dbReference type="Proteomes" id="UP001552299"/>
    </source>
</evidence>